<dbReference type="KEGG" id="pnt:G5B91_07080"/>
<name>A0A6G6J6Y7_PSENT</name>
<evidence type="ECO:0000313" key="1">
    <source>
        <dbReference type="EMBL" id="QIE90820.1"/>
    </source>
</evidence>
<accession>A0A6G6J6Y7</accession>
<evidence type="ECO:0000313" key="2">
    <source>
        <dbReference type="Proteomes" id="UP000501063"/>
    </source>
</evidence>
<dbReference type="Proteomes" id="UP000501063">
    <property type="component" value="Chromosome"/>
</dbReference>
<protein>
    <submittedName>
        <fullName evidence="1">Uncharacterized protein</fullName>
    </submittedName>
</protein>
<sequence>MPLPYQVMRLFTSPEGHLVEISCRRRQAGTVQPSHEWLWVTDQSVTTLRPRRSAGETQQIRIFREARLQLDGQHAELAWTNGQQLSLTTSQALPSEQRQLIHNHLS</sequence>
<proteinExistence type="predicted"/>
<organism evidence="1 2">
    <name type="scientific">Pseudomonas nitroreducens</name>
    <dbReference type="NCBI Taxonomy" id="46680"/>
    <lineage>
        <taxon>Bacteria</taxon>
        <taxon>Pseudomonadati</taxon>
        <taxon>Pseudomonadota</taxon>
        <taxon>Gammaproteobacteria</taxon>
        <taxon>Pseudomonadales</taxon>
        <taxon>Pseudomonadaceae</taxon>
        <taxon>Pseudomonas</taxon>
    </lineage>
</organism>
<gene>
    <name evidence="1" type="ORF">G5B91_07080</name>
</gene>
<reference evidence="1 2" key="1">
    <citation type="submission" date="2020-02" db="EMBL/GenBank/DDBJ databases">
        <title>Integrative conjugative elements (ICEs) and plasmids drive adaptation of Pseudomonas nitroreducens strain HBP1 to wastewater environment.</title>
        <authorList>
            <person name="Sentchilo V."/>
            <person name="Carraro N."/>
            <person name="Bertelli C."/>
            <person name="van der Meer J.R."/>
        </authorList>
    </citation>
    <scope>NUCLEOTIDE SEQUENCE [LARGE SCALE GENOMIC DNA]</scope>
    <source>
        <strain evidence="1 2">HBP1</strain>
    </source>
</reference>
<dbReference type="EMBL" id="CP049140">
    <property type="protein sequence ID" value="QIE90820.1"/>
    <property type="molecule type" value="Genomic_DNA"/>
</dbReference>
<dbReference type="AlphaFoldDB" id="A0A6G6J6Y7"/>